<keyword evidence="3" id="KW-1185">Reference proteome</keyword>
<dbReference type="EnsemblPlants" id="KRH16505">
    <property type="protein sequence ID" value="KRH16505"/>
    <property type="gene ID" value="GLYMA_14G159500"/>
</dbReference>
<reference evidence="1 2" key="1">
    <citation type="journal article" date="2010" name="Nature">
        <title>Genome sequence of the palaeopolyploid soybean.</title>
        <authorList>
            <person name="Schmutz J."/>
            <person name="Cannon S.B."/>
            <person name="Schlueter J."/>
            <person name="Ma J."/>
            <person name="Mitros T."/>
            <person name="Nelson W."/>
            <person name="Hyten D.L."/>
            <person name="Song Q."/>
            <person name="Thelen J.J."/>
            <person name="Cheng J."/>
            <person name="Xu D."/>
            <person name="Hellsten U."/>
            <person name="May G.D."/>
            <person name="Yu Y."/>
            <person name="Sakurai T."/>
            <person name="Umezawa T."/>
            <person name="Bhattacharyya M.K."/>
            <person name="Sandhu D."/>
            <person name="Valliyodan B."/>
            <person name="Lindquist E."/>
            <person name="Peto M."/>
            <person name="Grant D."/>
            <person name="Shu S."/>
            <person name="Goodstein D."/>
            <person name="Barry K."/>
            <person name="Futrell-Griggs M."/>
            <person name="Abernathy B."/>
            <person name="Du J."/>
            <person name="Tian Z."/>
            <person name="Zhu L."/>
            <person name="Gill N."/>
            <person name="Joshi T."/>
            <person name="Libault M."/>
            <person name="Sethuraman A."/>
            <person name="Zhang X.-C."/>
            <person name="Shinozaki K."/>
            <person name="Nguyen H.T."/>
            <person name="Wing R.A."/>
            <person name="Cregan P."/>
            <person name="Specht J."/>
            <person name="Grimwood J."/>
            <person name="Rokhsar D."/>
            <person name="Stacey G."/>
            <person name="Shoemaker R.C."/>
            <person name="Jackson S.A."/>
        </authorList>
    </citation>
    <scope>NUCLEOTIDE SEQUENCE [LARGE SCALE GENOMIC DNA]</scope>
    <source>
        <strain evidence="2">cv. Williams 82</strain>
        <tissue evidence="1">Callus</tissue>
    </source>
</reference>
<dbReference type="Gramene" id="KRH16505">
    <property type="protein sequence ID" value="KRH16505"/>
    <property type="gene ID" value="GLYMA_14G159500"/>
</dbReference>
<evidence type="ECO:0000313" key="1">
    <source>
        <dbReference type="EMBL" id="KRH16505.1"/>
    </source>
</evidence>
<accession>A0A0R0GMZ4</accession>
<proteinExistence type="predicted"/>
<reference evidence="1" key="3">
    <citation type="submission" date="2018-07" db="EMBL/GenBank/DDBJ databases">
        <title>WGS assembly of Glycine max.</title>
        <authorList>
            <person name="Schmutz J."/>
            <person name="Cannon S."/>
            <person name="Schlueter J."/>
            <person name="Ma J."/>
            <person name="Mitros T."/>
            <person name="Nelson W."/>
            <person name="Hyten D."/>
            <person name="Song Q."/>
            <person name="Thelen J."/>
            <person name="Cheng J."/>
            <person name="Xu D."/>
            <person name="Hellsten U."/>
            <person name="May G."/>
            <person name="Yu Y."/>
            <person name="Sakurai T."/>
            <person name="Umezawa T."/>
            <person name="Bhattacharyya M."/>
            <person name="Sandhu D."/>
            <person name="Valliyodan B."/>
            <person name="Lindquist E."/>
            <person name="Peto M."/>
            <person name="Grant D."/>
            <person name="Shu S."/>
            <person name="Goodstein D."/>
            <person name="Barry K."/>
            <person name="Futrell-Griggs M."/>
            <person name="Abernathy B."/>
            <person name="Du J."/>
            <person name="Tian Z."/>
            <person name="Zhu L."/>
            <person name="Gill N."/>
            <person name="Joshi T."/>
            <person name="Libault M."/>
            <person name="Sethuraman A."/>
            <person name="Zhang X."/>
            <person name="Shinozaki K."/>
            <person name="Nguyen H."/>
            <person name="Wing R."/>
            <person name="Cregan P."/>
            <person name="Specht J."/>
            <person name="Grimwood J."/>
            <person name="Rokhsar D."/>
            <person name="Stacey G."/>
            <person name="Shoemaker R."/>
            <person name="Jackson S."/>
        </authorList>
    </citation>
    <scope>NUCLEOTIDE SEQUENCE</scope>
    <source>
        <tissue evidence="1">Callus</tissue>
    </source>
</reference>
<dbReference type="AlphaFoldDB" id="A0A0R0GMZ4"/>
<sequence length="121" mass="13405">MNMLTLYFTPKVKTFTTQAKIHPTIMPFTKKPSKFLNNMGTTSVITIGAITIGANNSSTHNPIFQITFRFFSLFHSSFLGHTNTPRSTFLLRTPISLLLVQKMPLTEASSSHSPLLAPPPP</sequence>
<dbReference type="InParanoid" id="A0A0R0GMZ4"/>
<evidence type="ECO:0000313" key="2">
    <source>
        <dbReference type="EnsemblPlants" id="KRH16505"/>
    </source>
</evidence>
<evidence type="ECO:0000313" key="3">
    <source>
        <dbReference type="Proteomes" id="UP000008827"/>
    </source>
</evidence>
<dbReference type="Proteomes" id="UP000008827">
    <property type="component" value="Chromosome 14"/>
</dbReference>
<organism evidence="1">
    <name type="scientific">Glycine max</name>
    <name type="common">Soybean</name>
    <name type="synonym">Glycine hispida</name>
    <dbReference type="NCBI Taxonomy" id="3847"/>
    <lineage>
        <taxon>Eukaryota</taxon>
        <taxon>Viridiplantae</taxon>
        <taxon>Streptophyta</taxon>
        <taxon>Embryophyta</taxon>
        <taxon>Tracheophyta</taxon>
        <taxon>Spermatophyta</taxon>
        <taxon>Magnoliopsida</taxon>
        <taxon>eudicotyledons</taxon>
        <taxon>Gunneridae</taxon>
        <taxon>Pentapetalae</taxon>
        <taxon>rosids</taxon>
        <taxon>fabids</taxon>
        <taxon>Fabales</taxon>
        <taxon>Fabaceae</taxon>
        <taxon>Papilionoideae</taxon>
        <taxon>50 kb inversion clade</taxon>
        <taxon>NPAAA clade</taxon>
        <taxon>indigoferoid/millettioid clade</taxon>
        <taxon>Phaseoleae</taxon>
        <taxon>Glycine</taxon>
        <taxon>Glycine subgen. Soja</taxon>
    </lineage>
</organism>
<gene>
    <name evidence="1" type="ORF">GLYMA_14G159500</name>
</gene>
<name>A0A0R0GMZ4_SOYBN</name>
<reference evidence="2" key="2">
    <citation type="submission" date="2018-02" db="UniProtKB">
        <authorList>
            <consortium name="EnsemblPlants"/>
        </authorList>
    </citation>
    <scope>IDENTIFICATION</scope>
    <source>
        <strain evidence="2">Williams 82</strain>
    </source>
</reference>
<dbReference type="EMBL" id="CM000847">
    <property type="protein sequence ID" value="KRH16505.1"/>
    <property type="molecule type" value="Genomic_DNA"/>
</dbReference>
<protein>
    <submittedName>
        <fullName evidence="1 2">Uncharacterized protein</fullName>
    </submittedName>
</protein>